<evidence type="ECO:0000256" key="3">
    <source>
        <dbReference type="ARBA" id="ARBA00023002"/>
    </source>
</evidence>
<dbReference type="AlphaFoldDB" id="A0A1F6MB10"/>
<organism evidence="9 10">
    <name type="scientific">Candidatus Magasanikbacteria bacterium RIFCSPHIGHO2_02_FULL_47_14</name>
    <dbReference type="NCBI Taxonomy" id="1798680"/>
    <lineage>
        <taxon>Bacteria</taxon>
        <taxon>Candidatus Magasanikiibacteriota</taxon>
    </lineage>
</organism>
<keyword evidence="4" id="KW-0963">Cytoplasm</keyword>
<protein>
    <recommendedName>
        <fullName evidence="4 5">Pyrroline-5-carboxylate reductase</fullName>
        <shortName evidence="4">P5C reductase</shortName>
        <shortName evidence="4">P5CR</shortName>
        <ecNumber evidence="4 5">1.5.1.2</ecNumber>
    </recommendedName>
    <alternativeName>
        <fullName evidence="4">PCA reductase</fullName>
    </alternativeName>
</protein>
<accession>A0A1F6MB10</accession>
<dbReference type="NCBIfam" id="TIGR00112">
    <property type="entry name" value="proC"/>
    <property type="match status" value="1"/>
</dbReference>
<dbReference type="EC" id="1.5.1.2" evidence="4 5"/>
<evidence type="ECO:0000313" key="10">
    <source>
        <dbReference type="Proteomes" id="UP000176282"/>
    </source>
</evidence>
<evidence type="ECO:0000256" key="4">
    <source>
        <dbReference type="HAMAP-Rule" id="MF_01925"/>
    </source>
</evidence>
<proteinExistence type="inferred from homology"/>
<dbReference type="Gene3D" id="3.40.50.720">
    <property type="entry name" value="NAD(P)-binding Rossmann-like Domain"/>
    <property type="match status" value="1"/>
</dbReference>
<evidence type="ECO:0000256" key="5">
    <source>
        <dbReference type="NCBIfam" id="TIGR00112"/>
    </source>
</evidence>
<keyword evidence="3 4" id="KW-0560">Oxidoreductase</keyword>
<feature type="domain" description="Pyrroline-5-carboxylate reductase dimerisation" evidence="8">
    <location>
        <begin position="150"/>
        <end position="254"/>
    </location>
</feature>
<reference evidence="9 10" key="1">
    <citation type="journal article" date="2016" name="Nat. Commun.">
        <title>Thousands of microbial genomes shed light on interconnected biogeochemical processes in an aquifer system.</title>
        <authorList>
            <person name="Anantharaman K."/>
            <person name="Brown C.T."/>
            <person name="Hug L.A."/>
            <person name="Sharon I."/>
            <person name="Castelle C.J."/>
            <person name="Probst A.J."/>
            <person name="Thomas B.C."/>
            <person name="Singh A."/>
            <person name="Wilkins M.J."/>
            <person name="Karaoz U."/>
            <person name="Brodie E.L."/>
            <person name="Williams K.H."/>
            <person name="Hubbard S.S."/>
            <person name="Banfield J.F."/>
        </authorList>
    </citation>
    <scope>NUCLEOTIDE SEQUENCE [LARGE SCALE GENOMIC DNA]</scope>
</reference>
<dbReference type="InterPro" id="IPR008927">
    <property type="entry name" value="6-PGluconate_DH-like_C_sf"/>
</dbReference>
<dbReference type="PANTHER" id="PTHR11645:SF0">
    <property type="entry name" value="PYRROLINE-5-CARBOXYLATE REDUCTASE 3"/>
    <property type="match status" value="1"/>
</dbReference>
<dbReference type="PIRSF" id="PIRSF000193">
    <property type="entry name" value="Pyrrol-5-carb_rd"/>
    <property type="match status" value="1"/>
</dbReference>
<evidence type="ECO:0000259" key="8">
    <source>
        <dbReference type="Pfam" id="PF14748"/>
    </source>
</evidence>
<feature type="domain" description="Pyrroline-5-carboxylate reductase catalytic N-terminal" evidence="7">
    <location>
        <begin position="2"/>
        <end position="87"/>
    </location>
</feature>
<dbReference type="HAMAP" id="MF_01925">
    <property type="entry name" value="P5C_reductase"/>
    <property type="match status" value="1"/>
</dbReference>
<dbReference type="InterPro" id="IPR029036">
    <property type="entry name" value="P5CR_dimer"/>
</dbReference>
<comment type="caution">
    <text evidence="9">The sequence shown here is derived from an EMBL/GenBank/DDBJ whole genome shotgun (WGS) entry which is preliminary data.</text>
</comment>
<dbReference type="Proteomes" id="UP000176282">
    <property type="component" value="Unassembled WGS sequence"/>
</dbReference>
<comment type="subcellular location">
    <subcellularLocation>
        <location evidence="4">Cytoplasm</location>
    </subcellularLocation>
</comment>
<dbReference type="UniPathway" id="UPA00098">
    <property type="reaction ID" value="UER00361"/>
</dbReference>
<dbReference type="InterPro" id="IPR000304">
    <property type="entry name" value="Pyrroline-COOH_reductase"/>
</dbReference>
<evidence type="ECO:0000259" key="7">
    <source>
        <dbReference type="Pfam" id="PF03807"/>
    </source>
</evidence>
<dbReference type="GO" id="GO:0004735">
    <property type="term" value="F:pyrroline-5-carboxylate reductase activity"/>
    <property type="evidence" value="ECO:0007669"/>
    <property type="project" value="UniProtKB-UniRule"/>
</dbReference>
<dbReference type="GO" id="GO:0005737">
    <property type="term" value="C:cytoplasm"/>
    <property type="evidence" value="ECO:0007669"/>
    <property type="project" value="UniProtKB-SubCell"/>
</dbReference>
<dbReference type="SUPFAM" id="SSF48179">
    <property type="entry name" value="6-phosphogluconate dehydrogenase C-terminal domain-like"/>
    <property type="match status" value="1"/>
</dbReference>
<dbReference type="InterPro" id="IPR028939">
    <property type="entry name" value="P5C_Rdtase_cat_N"/>
</dbReference>
<keyword evidence="4" id="KW-0028">Amino-acid biosynthesis</keyword>
<feature type="binding site" evidence="6">
    <location>
        <begin position="6"/>
        <end position="11"/>
    </location>
    <ligand>
        <name>NADP(+)</name>
        <dbReference type="ChEBI" id="CHEBI:58349"/>
    </ligand>
</feature>
<comment type="catalytic activity">
    <reaction evidence="4">
        <text>L-proline + NADP(+) = (S)-1-pyrroline-5-carboxylate + NADPH + 2 H(+)</text>
        <dbReference type="Rhea" id="RHEA:14109"/>
        <dbReference type="ChEBI" id="CHEBI:15378"/>
        <dbReference type="ChEBI" id="CHEBI:17388"/>
        <dbReference type="ChEBI" id="CHEBI:57783"/>
        <dbReference type="ChEBI" id="CHEBI:58349"/>
        <dbReference type="ChEBI" id="CHEBI:60039"/>
        <dbReference type="EC" id="1.5.1.2"/>
    </reaction>
</comment>
<evidence type="ECO:0000313" key="9">
    <source>
        <dbReference type="EMBL" id="OGH68821.1"/>
    </source>
</evidence>
<dbReference type="STRING" id="1798680.A3J66_02070"/>
<keyword evidence="4" id="KW-0641">Proline biosynthesis</keyword>
<evidence type="ECO:0000256" key="1">
    <source>
        <dbReference type="ARBA" id="ARBA00005525"/>
    </source>
</evidence>
<evidence type="ECO:0000256" key="2">
    <source>
        <dbReference type="ARBA" id="ARBA00022857"/>
    </source>
</evidence>
<comment type="similarity">
    <text evidence="1 4">Belongs to the pyrroline-5-carboxylate reductase family.</text>
</comment>
<gene>
    <name evidence="4" type="primary">proC</name>
    <name evidence="9" type="ORF">A3J66_02070</name>
</gene>
<dbReference type="FunFam" id="1.10.3730.10:FF:000001">
    <property type="entry name" value="Pyrroline-5-carboxylate reductase"/>
    <property type="match status" value="1"/>
</dbReference>
<comment type="catalytic activity">
    <reaction evidence="4">
        <text>L-proline + NAD(+) = (S)-1-pyrroline-5-carboxylate + NADH + 2 H(+)</text>
        <dbReference type="Rhea" id="RHEA:14105"/>
        <dbReference type="ChEBI" id="CHEBI:15378"/>
        <dbReference type="ChEBI" id="CHEBI:17388"/>
        <dbReference type="ChEBI" id="CHEBI:57540"/>
        <dbReference type="ChEBI" id="CHEBI:57945"/>
        <dbReference type="ChEBI" id="CHEBI:60039"/>
        <dbReference type="EC" id="1.5.1.2"/>
    </reaction>
</comment>
<dbReference type="Pfam" id="PF14748">
    <property type="entry name" value="P5CR_dimer"/>
    <property type="match status" value="1"/>
</dbReference>
<dbReference type="EMBL" id="MFQB01000006">
    <property type="protein sequence ID" value="OGH68821.1"/>
    <property type="molecule type" value="Genomic_DNA"/>
</dbReference>
<sequence length="256" mass="27575">MKIGLIGAGNMGGAIYRALVQKFSPEDIFVCDHSQEKLDALGVTHGFTKVTDMLPQVDVVLLGVKPQTFAEIHLDLSDKLVISIMAGISLGSIAAKTGAARVVRSMPNLPAQVGQGLTGWVANENVTGQEKDLVQEIFTSFGKEIEVNEEAMVDVITALSGCGPAYFFYLTELLQEKALTLGLSSDQARIIAETTFVGAAHLLEKNTKTAKEWREAVSSKGGVTVAALSHLQKQKFDVIFDQAIDAAIRRSQELKQ</sequence>
<dbReference type="Pfam" id="PF03807">
    <property type="entry name" value="F420_oxidored"/>
    <property type="match status" value="1"/>
</dbReference>
<evidence type="ECO:0000256" key="6">
    <source>
        <dbReference type="PIRSR" id="PIRSR000193-1"/>
    </source>
</evidence>
<name>A0A1F6MB10_9BACT</name>
<dbReference type="GO" id="GO:0055129">
    <property type="term" value="P:L-proline biosynthetic process"/>
    <property type="evidence" value="ECO:0007669"/>
    <property type="project" value="UniProtKB-UniRule"/>
</dbReference>
<dbReference type="Gene3D" id="1.10.3730.10">
    <property type="entry name" value="ProC C-terminal domain-like"/>
    <property type="match status" value="1"/>
</dbReference>
<dbReference type="SUPFAM" id="SSF51735">
    <property type="entry name" value="NAD(P)-binding Rossmann-fold domains"/>
    <property type="match status" value="1"/>
</dbReference>
<dbReference type="InterPro" id="IPR036291">
    <property type="entry name" value="NAD(P)-bd_dom_sf"/>
</dbReference>
<keyword evidence="2 4" id="KW-0521">NADP</keyword>
<comment type="function">
    <text evidence="4">Catalyzes the reduction of 1-pyrroline-5-carboxylate (PCA) to L-proline.</text>
</comment>
<dbReference type="PANTHER" id="PTHR11645">
    <property type="entry name" value="PYRROLINE-5-CARBOXYLATE REDUCTASE"/>
    <property type="match status" value="1"/>
</dbReference>
<comment type="pathway">
    <text evidence="4">Amino-acid biosynthesis; L-proline biosynthesis; L-proline from L-glutamate 5-semialdehyde: step 1/1.</text>
</comment>